<keyword evidence="3" id="KW-1185">Reference proteome</keyword>
<organism evidence="2 3">
    <name type="scientific">Flavobacterium cellulosilyticum</name>
    <dbReference type="NCBI Taxonomy" id="2541731"/>
    <lineage>
        <taxon>Bacteria</taxon>
        <taxon>Pseudomonadati</taxon>
        <taxon>Bacteroidota</taxon>
        <taxon>Flavobacteriia</taxon>
        <taxon>Flavobacteriales</taxon>
        <taxon>Flavobacteriaceae</taxon>
        <taxon>Flavobacterium</taxon>
    </lineage>
</organism>
<evidence type="ECO:0000313" key="3">
    <source>
        <dbReference type="Proteomes" id="UP000295479"/>
    </source>
</evidence>
<dbReference type="InterPro" id="IPR011990">
    <property type="entry name" value="TPR-like_helical_dom_sf"/>
</dbReference>
<proteinExistence type="predicted"/>
<name>A0A4R5CC06_9FLAO</name>
<protein>
    <submittedName>
        <fullName evidence="2">DUF2911 domain-containing protein</fullName>
    </submittedName>
</protein>
<evidence type="ECO:0000313" key="2">
    <source>
        <dbReference type="EMBL" id="TDD97498.1"/>
    </source>
</evidence>
<evidence type="ECO:0000256" key="1">
    <source>
        <dbReference type="SAM" id="SignalP"/>
    </source>
</evidence>
<dbReference type="EMBL" id="SMFK01000004">
    <property type="protein sequence ID" value="TDD97498.1"/>
    <property type="molecule type" value="Genomic_DNA"/>
</dbReference>
<reference evidence="2 3" key="1">
    <citation type="submission" date="2019-03" db="EMBL/GenBank/DDBJ databases">
        <title>Flavobacterium AR-3-4 sp. nov. isolated from arctic soil.</title>
        <authorList>
            <person name="Chaudhary D.K."/>
        </authorList>
    </citation>
    <scope>NUCLEOTIDE SEQUENCE [LARGE SCALE GENOMIC DNA]</scope>
    <source>
        <strain evidence="2 3">AR-3-4</strain>
    </source>
</reference>
<dbReference type="Pfam" id="PF11138">
    <property type="entry name" value="DUF2911"/>
    <property type="match status" value="1"/>
</dbReference>
<dbReference type="InterPro" id="IPR021314">
    <property type="entry name" value="DUF2911"/>
</dbReference>
<comment type="caution">
    <text evidence="2">The sequence shown here is derived from an EMBL/GenBank/DDBJ whole genome shotgun (WGS) entry which is preliminary data.</text>
</comment>
<dbReference type="Proteomes" id="UP000295479">
    <property type="component" value="Unassembled WGS sequence"/>
</dbReference>
<dbReference type="AlphaFoldDB" id="A0A4R5CC06"/>
<dbReference type="RefSeq" id="WP_132004668.1">
    <property type="nucleotide sequence ID" value="NZ_SMFK01000004.1"/>
</dbReference>
<dbReference type="OrthoDB" id="187854at2"/>
<sequence length="280" mass="31232">MKKIIFILAMMIANYATEAQVKTPQASPKSTLTQVVGLTNVEIVYSRPSAKGRYVFNNLVPFGKIWRTGANENTTISFSDDVVIDGKTLPKGKYALYTNPRADSWEIIFYSATDNWGTPQTWEDSKVVLKANTKSEHLDRFVESFTIDIDNLDNNYAVLEFSWENTIAKLKFEVPTQKIAMASIEKALAGPSAGDYYSSAQFLYQSNGDNAKAQTYIDKALDLSADKPFFYYRLKSLIQAKQGNKKGAIESAKLSLAGATSANNEDYIKMNKESIANWSN</sequence>
<dbReference type="Gene3D" id="1.25.40.10">
    <property type="entry name" value="Tetratricopeptide repeat domain"/>
    <property type="match status" value="1"/>
</dbReference>
<keyword evidence="1" id="KW-0732">Signal</keyword>
<accession>A0A4R5CC06</accession>
<feature type="signal peptide" evidence="1">
    <location>
        <begin position="1"/>
        <end position="18"/>
    </location>
</feature>
<feature type="chain" id="PRO_5020754675" evidence="1">
    <location>
        <begin position="19"/>
        <end position="280"/>
    </location>
</feature>
<gene>
    <name evidence="2" type="ORF">E0F76_09340</name>
</gene>